<comment type="similarity">
    <text evidence="1 2">Belongs to the outer membrane factor (OMF) (TC 1.B.17) family.</text>
</comment>
<comment type="subcellular location">
    <subcellularLocation>
        <location evidence="2">Cell membrane</location>
        <topology evidence="2">Lipid-anchor</topology>
    </subcellularLocation>
</comment>
<feature type="coiled-coil region" evidence="3">
    <location>
        <begin position="381"/>
        <end position="415"/>
    </location>
</feature>
<evidence type="ECO:0000313" key="5">
    <source>
        <dbReference type="Proteomes" id="UP000076335"/>
    </source>
</evidence>
<dbReference type="Proteomes" id="UP000076335">
    <property type="component" value="Unassembled WGS sequence"/>
</dbReference>
<dbReference type="PANTHER" id="PTHR30203:SF32">
    <property type="entry name" value="CATION EFFLUX SYSTEM PROTEIN CUSC"/>
    <property type="match status" value="1"/>
</dbReference>
<keyword evidence="2" id="KW-0472">Membrane</keyword>
<proteinExistence type="inferred from homology"/>
<dbReference type="SUPFAM" id="SSF56954">
    <property type="entry name" value="Outer membrane efflux proteins (OEP)"/>
    <property type="match status" value="1"/>
</dbReference>
<dbReference type="Gene3D" id="1.20.1600.10">
    <property type="entry name" value="Outer membrane efflux proteins (OEP)"/>
    <property type="match status" value="1"/>
</dbReference>
<evidence type="ECO:0000313" key="4">
    <source>
        <dbReference type="EMBL" id="KZB66084.1"/>
    </source>
</evidence>
<dbReference type="InterPro" id="IPR003423">
    <property type="entry name" value="OMP_efflux"/>
</dbReference>
<feature type="signal peptide" evidence="2">
    <location>
        <begin position="1"/>
        <end position="18"/>
    </location>
</feature>
<dbReference type="OrthoDB" id="9783100at2"/>
<keyword evidence="3" id="KW-0175">Coiled coil</keyword>
<protein>
    <submittedName>
        <fullName evidence="4">RND transporter</fullName>
    </submittedName>
</protein>
<reference evidence="4 5" key="1">
    <citation type="submission" date="2015-12" db="EMBL/GenBank/DDBJ databases">
        <title>Genome sequence of Thalassospira lucentensis MCCC 1A02072.</title>
        <authorList>
            <person name="Lu L."/>
            <person name="Lai Q."/>
            <person name="Shao Z."/>
            <person name="Qian P."/>
        </authorList>
    </citation>
    <scope>NUCLEOTIDE SEQUENCE [LARGE SCALE GENOMIC DNA]</scope>
    <source>
        <strain evidence="4 5">MCCC 1A02072</strain>
    </source>
</reference>
<evidence type="ECO:0000256" key="2">
    <source>
        <dbReference type="RuleBase" id="RU362097"/>
    </source>
</evidence>
<dbReference type="Pfam" id="PF02321">
    <property type="entry name" value="OEP"/>
    <property type="match status" value="2"/>
</dbReference>
<feature type="chain" id="PRO_5007359284" evidence="2">
    <location>
        <begin position="19"/>
        <end position="478"/>
    </location>
</feature>
<comment type="caution">
    <text evidence="4">The sequence shown here is derived from an EMBL/GenBank/DDBJ whole genome shotgun (WGS) entry which is preliminary data.</text>
</comment>
<dbReference type="AlphaFoldDB" id="A0A154L760"/>
<dbReference type="InterPro" id="IPR010131">
    <property type="entry name" value="MdtP/NodT-like"/>
</dbReference>
<keyword evidence="2" id="KW-0564">Palmitate</keyword>
<keyword evidence="2" id="KW-0812">Transmembrane</keyword>
<dbReference type="EMBL" id="LPVY01000007">
    <property type="protein sequence ID" value="KZB66084.1"/>
    <property type="molecule type" value="Genomic_DNA"/>
</dbReference>
<keyword evidence="2" id="KW-0449">Lipoprotein</keyword>
<name>A0A154L760_9PROT</name>
<keyword evidence="2" id="KW-0732">Signal</keyword>
<dbReference type="NCBIfam" id="TIGR01845">
    <property type="entry name" value="outer_NodT"/>
    <property type="match status" value="1"/>
</dbReference>
<dbReference type="GO" id="GO:0015562">
    <property type="term" value="F:efflux transmembrane transporter activity"/>
    <property type="evidence" value="ECO:0007669"/>
    <property type="project" value="InterPro"/>
</dbReference>
<dbReference type="Gene3D" id="2.20.200.10">
    <property type="entry name" value="Outer membrane efflux proteins (OEP)"/>
    <property type="match status" value="1"/>
</dbReference>
<dbReference type="RefSeq" id="WP_062950762.1">
    <property type="nucleotide sequence ID" value="NZ_CP136684.1"/>
</dbReference>
<sequence length="478" mass="52010">MITRILKTGTILSMIALAGCSSLTETRYSRPDIAAENSWNGSATTSDNSRASDIAATQDWWQNFGDDQLDALIARALERNNDLAAATIKVRKAQLTAGLAEDDLYPDFSGGADASVSRDLDEDNGSTRSFGTNAGISYELDLWGKLGHDYDAARWEALATLEDRESTALSLIGTTATLYWQAVYYQQRLDIAQASIDYAQQTLDLVDVQYASGSTSSLELFEARQNLESQLADYTQIEQSLTETKNALSILFDRPPGDIAIPRATLPSDALPDVAAGLPSELLSRRPDVRAAELRLKESVSDLNSVKTSLLPTLTLTGDLGTSSDQLRNLLQNPIGTLGASLALPFLNWNEGQLNIKVSEAEYEQAVAEFRQTAYEAMSDVENALSARTQYDRRAARLEAALDAARNAERIYETRFRSGAVAMQDWLDAQETRRTAEESVLANQLDRITNLITLYQALGGDATPANAQTSPAPDTSAA</sequence>
<dbReference type="PROSITE" id="PS51257">
    <property type="entry name" value="PROKAR_LIPOPROTEIN"/>
    <property type="match status" value="1"/>
</dbReference>
<gene>
    <name evidence="4" type="ORF">AUP42_16300</name>
</gene>
<dbReference type="GO" id="GO:0005886">
    <property type="term" value="C:plasma membrane"/>
    <property type="evidence" value="ECO:0007669"/>
    <property type="project" value="UniProtKB-SubCell"/>
</dbReference>
<accession>A0A154L760</accession>
<evidence type="ECO:0000256" key="3">
    <source>
        <dbReference type="SAM" id="Coils"/>
    </source>
</evidence>
<evidence type="ECO:0000256" key="1">
    <source>
        <dbReference type="ARBA" id="ARBA00007613"/>
    </source>
</evidence>
<organism evidence="4 5">
    <name type="scientific">Thalassospira lucentensis</name>
    <dbReference type="NCBI Taxonomy" id="168935"/>
    <lineage>
        <taxon>Bacteria</taxon>
        <taxon>Pseudomonadati</taxon>
        <taxon>Pseudomonadota</taxon>
        <taxon>Alphaproteobacteria</taxon>
        <taxon>Rhodospirillales</taxon>
        <taxon>Thalassospiraceae</taxon>
        <taxon>Thalassospira</taxon>
    </lineage>
</organism>
<dbReference type="PANTHER" id="PTHR30203">
    <property type="entry name" value="OUTER MEMBRANE CATION EFFLUX PROTEIN"/>
    <property type="match status" value="1"/>
</dbReference>
<keyword evidence="2" id="KW-1134">Transmembrane beta strand</keyword>